<dbReference type="InterPro" id="IPR037883">
    <property type="entry name" value="Knr4/Smi1-like_sf"/>
</dbReference>
<evidence type="ECO:0000313" key="2">
    <source>
        <dbReference type="EMBL" id="QEG16150.1"/>
    </source>
</evidence>
<dbReference type="Proteomes" id="UP000322887">
    <property type="component" value="Chromosome"/>
</dbReference>
<dbReference type="Gene3D" id="3.40.1580.10">
    <property type="entry name" value="SMI1/KNR4-like"/>
    <property type="match status" value="1"/>
</dbReference>
<reference evidence="2 3" key="1">
    <citation type="submission" date="2019-08" db="EMBL/GenBank/DDBJ databases">
        <title>Deep-cultivation of Planctomycetes and their phenomic and genomic characterization uncovers novel biology.</title>
        <authorList>
            <person name="Wiegand S."/>
            <person name="Jogler M."/>
            <person name="Boedeker C."/>
            <person name="Pinto D."/>
            <person name="Vollmers J."/>
            <person name="Rivas-Marin E."/>
            <person name="Kohn T."/>
            <person name="Peeters S.H."/>
            <person name="Heuer A."/>
            <person name="Rast P."/>
            <person name="Oberbeckmann S."/>
            <person name="Bunk B."/>
            <person name="Jeske O."/>
            <person name="Meyerdierks A."/>
            <person name="Storesund J.E."/>
            <person name="Kallscheuer N."/>
            <person name="Luecker S."/>
            <person name="Lage O.M."/>
            <person name="Pohl T."/>
            <person name="Merkel B.J."/>
            <person name="Hornburger P."/>
            <person name="Mueller R.-W."/>
            <person name="Bruemmer F."/>
            <person name="Labrenz M."/>
            <person name="Spormann A.M."/>
            <person name="Op den Camp H."/>
            <person name="Overmann J."/>
            <person name="Amann R."/>
            <person name="Jetten M.S.M."/>
            <person name="Mascher T."/>
            <person name="Medema M.H."/>
            <person name="Devos D.P."/>
            <person name="Kaster A.-K."/>
            <person name="Ovreas L."/>
            <person name="Rohde M."/>
            <person name="Galperin M.Y."/>
            <person name="Jogler C."/>
        </authorList>
    </citation>
    <scope>NUCLEOTIDE SEQUENCE [LARGE SCALE GENOMIC DNA]</scope>
    <source>
        <strain evidence="2 3">DSM 8797</strain>
    </source>
</reference>
<feature type="domain" description="Knr4/Smi1-like" evidence="1">
    <location>
        <begin position="19"/>
        <end position="143"/>
    </location>
</feature>
<dbReference type="InterPro" id="IPR018958">
    <property type="entry name" value="Knr4/Smi1-like_dom"/>
</dbReference>
<gene>
    <name evidence="2" type="ORF">GmarT_20110</name>
</gene>
<dbReference type="SUPFAM" id="SSF160631">
    <property type="entry name" value="SMI1/KNR4-like"/>
    <property type="match status" value="1"/>
</dbReference>
<name>A0ABX5YKJ8_9PLAN</name>
<protein>
    <submittedName>
        <fullName evidence="2">SMI1 / KNR4 family protein</fullName>
    </submittedName>
</protein>
<evidence type="ECO:0000259" key="1">
    <source>
        <dbReference type="SMART" id="SM00860"/>
    </source>
</evidence>
<dbReference type="SMART" id="SM00860">
    <property type="entry name" value="SMI1_KNR4"/>
    <property type="match status" value="1"/>
</dbReference>
<sequence>MTITNEYESILKKGTNAGPATDEMITEAEEQLSVRFPASYRHFLKQYGATMGVGFEIAGLFDSSDDSAPPMWRHVVKTSVQLGRVNQGHLPPTLVPISDDGCGTTFYIDSAQRSDETACSIVAFGPGVDGKVMANSFEEFVIRLANDRLEF</sequence>
<dbReference type="RefSeq" id="WP_002648779.1">
    <property type="nucleotide sequence ID" value="NZ_CP042910.1"/>
</dbReference>
<dbReference type="GeneID" id="98646614"/>
<accession>A0ABX5YKJ8</accession>
<organism evidence="2 3">
    <name type="scientific">Gimesia maris</name>
    <dbReference type="NCBI Taxonomy" id="122"/>
    <lineage>
        <taxon>Bacteria</taxon>
        <taxon>Pseudomonadati</taxon>
        <taxon>Planctomycetota</taxon>
        <taxon>Planctomycetia</taxon>
        <taxon>Planctomycetales</taxon>
        <taxon>Planctomycetaceae</taxon>
        <taxon>Gimesia</taxon>
    </lineage>
</organism>
<keyword evidence="3" id="KW-1185">Reference proteome</keyword>
<dbReference type="EMBL" id="CP042910">
    <property type="protein sequence ID" value="QEG16150.1"/>
    <property type="molecule type" value="Genomic_DNA"/>
</dbReference>
<dbReference type="Pfam" id="PF09346">
    <property type="entry name" value="SMI1_KNR4"/>
    <property type="match status" value="1"/>
</dbReference>
<evidence type="ECO:0000313" key="3">
    <source>
        <dbReference type="Proteomes" id="UP000322887"/>
    </source>
</evidence>
<proteinExistence type="predicted"/>